<comment type="caution">
    <text evidence="5">The sequence shown here is derived from an EMBL/GenBank/DDBJ whole genome shotgun (WGS) entry which is preliminary data.</text>
</comment>
<evidence type="ECO:0000256" key="3">
    <source>
        <dbReference type="SAM" id="MobiDB-lite"/>
    </source>
</evidence>
<dbReference type="Gene3D" id="2.70.70.10">
    <property type="entry name" value="Glucose Permease (Domain IIA)"/>
    <property type="match status" value="1"/>
</dbReference>
<sequence length="408" mass="42190">MQKEAVDAALEALQEDLVGTSRELTAAYAEYAAVQEQLPGAQRAADLAAEVQVRAQAAAQELANRLAASRTAQAAAAASVQASQESMDASAAAIGRLAAESYRSSGTPRALSLALGSQDAADYASRTAAISGLSSAEAGLLAAAEADQAVRSSAATRLDAVREQVAALEAEAREQAEVAEQAAVDARARQAEIEALAVRRQAAVATIESRQDEEQARLDQLQAESDALGSRLREIAEADKARAAAEAAEAAARASAQSAPQEQASRAPSAASRSASRDSGSTLRRPEGRITSPYGMRMHPIRGYMRMHSGVDLAAGCGSPIRAAEDGEIVSAGYNGSYGNITVVNHGLIDGQSVATAYPHMSGFTKTSGTVTRGEILGYEGQTGAVTGCHLHFEVRVNGNAVDPMGWI</sequence>
<gene>
    <name evidence="5" type="ORF">HLB09_01200</name>
</gene>
<dbReference type="InterPro" id="IPR016047">
    <property type="entry name" value="M23ase_b-sheet_dom"/>
</dbReference>
<evidence type="ECO:0000313" key="5">
    <source>
        <dbReference type="EMBL" id="NNH21725.1"/>
    </source>
</evidence>
<dbReference type="EMBL" id="JABEMA010000006">
    <property type="protein sequence ID" value="NNH21725.1"/>
    <property type="molecule type" value="Genomic_DNA"/>
</dbReference>
<dbReference type="PANTHER" id="PTHR21666:SF289">
    <property type="entry name" value="L-ALA--D-GLU ENDOPEPTIDASE"/>
    <property type="match status" value="1"/>
</dbReference>
<reference evidence="5 6" key="1">
    <citation type="submission" date="2020-05" db="EMBL/GenBank/DDBJ databases">
        <title>MicrobeNet Type strains.</title>
        <authorList>
            <person name="Nicholson A.C."/>
        </authorList>
    </citation>
    <scope>NUCLEOTIDE SEQUENCE [LARGE SCALE GENOMIC DNA]</scope>
    <source>
        <strain evidence="5 6">JCM 14547</strain>
    </source>
</reference>
<dbReference type="PANTHER" id="PTHR21666">
    <property type="entry name" value="PEPTIDASE-RELATED"/>
    <property type="match status" value="1"/>
</dbReference>
<feature type="domain" description="M23ase beta-sheet core" evidence="4">
    <location>
        <begin position="306"/>
        <end position="404"/>
    </location>
</feature>
<dbReference type="InterPro" id="IPR011055">
    <property type="entry name" value="Dup_hybrid_motif"/>
</dbReference>
<name>A0A849BK43_9ACTN</name>
<organism evidence="5 6">
    <name type="scientific">Pseudokineococcus marinus</name>
    <dbReference type="NCBI Taxonomy" id="351215"/>
    <lineage>
        <taxon>Bacteria</taxon>
        <taxon>Bacillati</taxon>
        <taxon>Actinomycetota</taxon>
        <taxon>Actinomycetes</taxon>
        <taxon>Kineosporiales</taxon>
        <taxon>Kineosporiaceae</taxon>
        <taxon>Pseudokineococcus</taxon>
    </lineage>
</organism>
<evidence type="ECO:0000256" key="1">
    <source>
        <dbReference type="ARBA" id="ARBA00022729"/>
    </source>
</evidence>
<evidence type="ECO:0000313" key="6">
    <source>
        <dbReference type="Proteomes" id="UP000555552"/>
    </source>
</evidence>
<evidence type="ECO:0000259" key="4">
    <source>
        <dbReference type="Pfam" id="PF01551"/>
    </source>
</evidence>
<protein>
    <submittedName>
        <fullName evidence="5">Peptidoglycan DD-metalloendopeptidase family protein</fullName>
    </submittedName>
</protein>
<feature type="compositionally biased region" description="Low complexity" evidence="3">
    <location>
        <begin position="249"/>
        <end position="274"/>
    </location>
</feature>
<dbReference type="GO" id="GO:0004222">
    <property type="term" value="F:metalloendopeptidase activity"/>
    <property type="evidence" value="ECO:0007669"/>
    <property type="project" value="TreeGrafter"/>
</dbReference>
<evidence type="ECO:0000256" key="2">
    <source>
        <dbReference type="SAM" id="Coils"/>
    </source>
</evidence>
<dbReference type="Proteomes" id="UP000555552">
    <property type="component" value="Unassembled WGS sequence"/>
</dbReference>
<accession>A0A849BK43</accession>
<dbReference type="SUPFAM" id="SSF51261">
    <property type="entry name" value="Duplicated hybrid motif"/>
    <property type="match status" value="1"/>
</dbReference>
<dbReference type="InterPro" id="IPR050570">
    <property type="entry name" value="Cell_wall_metabolism_enzyme"/>
</dbReference>
<dbReference type="RefSeq" id="WP_171201590.1">
    <property type="nucleotide sequence ID" value="NZ_BAAANP010000015.1"/>
</dbReference>
<dbReference type="CDD" id="cd12797">
    <property type="entry name" value="M23_peptidase"/>
    <property type="match status" value="1"/>
</dbReference>
<keyword evidence="6" id="KW-1185">Reference proteome</keyword>
<proteinExistence type="predicted"/>
<dbReference type="AlphaFoldDB" id="A0A849BK43"/>
<keyword evidence="2" id="KW-0175">Coiled coil</keyword>
<keyword evidence="1" id="KW-0732">Signal</keyword>
<feature type="coiled-coil region" evidence="2">
    <location>
        <begin position="3"/>
        <end position="30"/>
    </location>
</feature>
<dbReference type="Pfam" id="PF01551">
    <property type="entry name" value="Peptidase_M23"/>
    <property type="match status" value="1"/>
</dbReference>
<feature type="region of interest" description="Disordered" evidence="3">
    <location>
        <begin position="249"/>
        <end position="295"/>
    </location>
</feature>